<organism evidence="2">
    <name type="scientific">Chromera velia CCMP2878</name>
    <dbReference type="NCBI Taxonomy" id="1169474"/>
    <lineage>
        <taxon>Eukaryota</taxon>
        <taxon>Sar</taxon>
        <taxon>Alveolata</taxon>
        <taxon>Colpodellida</taxon>
        <taxon>Chromeraceae</taxon>
        <taxon>Chromera</taxon>
    </lineage>
</organism>
<name>A0A0G4F2R1_9ALVE</name>
<feature type="region of interest" description="Disordered" evidence="1">
    <location>
        <begin position="18"/>
        <end position="67"/>
    </location>
</feature>
<protein>
    <submittedName>
        <fullName evidence="2">Uncharacterized protein</fullName>
    </submittedName>
</protein>
<reference evidence="2" key="1">
    <citation type="submission" date="2014-11" db="EMBL/GenBank/DDBJ databases">
        <authorList>
            <person name="Otto D Thomas"/>
            <person name="Naeem Raeece"/>
        </authorList>
    </citation>
    <scope>NUCLEOTIDE SEQUENCE</scope>
</reference>
<accession>A0A0G4F2R1</accession>
<gene>
    <name evidence="2" type="ORF">Cvel_14693</name>
</gene>
<dbReference type="PhylomeDB" id="A0A0G4F2R1"/>
<dbReference type="AlphaFoldDB" id="A0A0G4F2R1"/>
<proteinExistence type="predicted"/>
<sequence length="131" mass="14320">MTPEMHIKFFKRFPTPAEAAKTTLTLRGRNNRKRKETEVPAAPQETPSSSSKDITPDVDVTSASKKPRASIKLVELNSVPLKQRTGKGAVLVTKGPTQQQSLSGGLRVLADTLRKVLKENENGKGLLKNET</sequence>
<evidence type="ECO:0000256" key="1">
    <source>
        <dbReference type="SAM" id="MobiDB-lite"/>
    </source>
</evidence>
<dbReference type="VEuPathDB" id="CryptoDB:Cvel_14693"/>
<evidence type="ECO:0000313" key="2">
    <source>
        <dbReference type="EMBL" id="CEM05678.1"/>
    </source>
</evidence>
<dbReference type="EMBL" id="CDMZ01000060">
    <property type="protein sequence ID" value="CEM05678.1"/>
    <property type="molecule type" value="Genomic_DNA"/>
</dbReference>